<dbReference type="PANTHER" id="PTHR13748:SF62">
    <property type="entry name" value="COBW DOMAIN-CONTAINING PROTEIN"/>
    <property type="match status" value="1"/>
</dbReference>
<name>A0ABS9Z2L1_9HYPH</name>
<dbReference type="Pfam" id="PF02492">
    <property type="entry name" value="cobW"/>
    <property type="match status" value="1"/>
</dbReference>
<evidence type="ECO:0000256" key="1">
    <source>
        <dbReference type="ARBA" id="ARBA00022741"/>
    </source>
</evidence>
<dbReference type="SUPFAM" id="SSF90002">
    <property type="entry name" value="Hypothetical protein YjiA, C-terminal domain"/>
    <property type="match status" value="1"/>
</dbReference>
<evidence type="ECO:0000256" key="3">
    <source>
        <dbReference type="ARBA" id="ARBA00023186"/>
    </source>
</evidence>
<comment type="caution">
    <text evidence="8">The sequence shown here is derived from an EMBL/GenBank/DDBJ whole genome shotgun (WGS) entry which is preliminary data.</text>
</comment>
<gene>
    <name evidence="8" type="ORF">K2U94_01950</name>
</gene>
<comment type="catalytic activity">
    <reaction evidence="6">
        <text>GTP + H2O = GDP + phosphate + H(+)</text>
        <dbReference type="Rhea" id="RHEA:19669"/>
        <dbReference type="ChEBI" id="CHEBI:15377"/>
        <dbReference type="ChEBI" id="CHEBI:15378"/>
        <dbReference type="ChEBI" id="CHEBI:37565"/>
        <dbReference type="ChEBI" id="CHEBI:43474"/>
        <dbReference type="ChEBI" id="CHEBI:58189"/>
    </reaction>
    <physiologicalReaction direction="left-to-right" evidence="6">
        <dbReference type="Rhea" id="RHEA:19670"/>
    </physiologicalReaction>
</comment>
<comment type="function">
    <text evidence="5">Zinc chaperone that directly transfers zinc cofactor to target proteins, thereby activating them. Zinc is transferred from the CXCC motif in the GTPase domain to the zinc binding site in target proteins in a process requiring GTP hydrolysis.</text>
</comment>
<dbReference type="Proteomes" id="UP001139104">
    <property type="component" value="Unassembled WGS sequence"/>
</dbReference>
<evidence type="ECO:0000256" key="5">
    <source>
        <dbReference type="ARBA" id="ARBA00045658"/>
    </source>
</evidence>
<dbReference type="CDD" id="cd03112">
    <property type="entry name" value="CobW-like"/>
    <property type="match status" value="1"/>
</dbReference>
<sequence>MSASPSDRRPPPPIPATILTGFLGAGKTTLLNRLLRDPALARAVVLINEFGEIGLDHLFVERIDGDMVMMTSGCLCCTLRGDLIDALEGLLRRLDNERIPPFDRLLIETTGLADPAPILHTLMSHPYLLLRFRLDGVVTVLDAINGAATLEDHPESLRQAAMADRLVLSKIDLVQSGEDRRAFERLLEKLDRINPGARRLDDPKDFNASQLLGLGLYNPETKAPDVARWLNAEALADAAHAHEDHLSHEGNAHDVNRHGESIRAFVLVGERPLSPSSCNLFLEILRNAHGPNLLRVKGIIALADDRDRPLVIHGVQHVFHPPVRLDAWPDDDHRTRIVFIVDKMSPQFVQGLYEAFAGDLRIDRPDGQALAESPLTPSRGGLLA</sequence>
<feature type="domain" description="CobW C-terminal" evidence="7">
    <location>
        <begin position="262"/>
        <end position="357"/>
    </location>
</feature>
<keyword evidence="9" id="KW-1185">Reference proteome</keyword>
<keyword evidence="3" id="KW-0143">Chaperone</keyword>
<dbReference type="InterPro" id="IPR051316">
    <property type="entry name" value="Zinc-reg_GTPase_activator"/>
</dbReference>
<dbReference type="InterPro" id="IPR011629">
    <property type="entry name" value="CobW-like_C"/>
</dbReference>
<dbReference type="Gene3D" id="3.40.50.300">
    <property type="entry name" value="P-loop containing nucleotide triphosphate hydrolases"/>
    <property type="match status" value="1"/>
</dbReference>
<dbReference type="SMART" id="SM00833">
    <property type="entry name" value="CobW_C"/>
    <property type="match status" value="1"/>
</dbReference>
<reference evidence="8" key="1">
    <citation type="journal article" date="2022" name="ISME J.">
        <title>Identification of active gaseous-alkane degraders at natural gas seeps.</title>
        <authorList>
            <person name="Farhan Ul Haque M."/>
            <person name="Hernandez M."/>
            <person name="Crombie A.T."/>
            <person name="Murrell J.C."/>
        </authorList>
    </citation>
    <scope>NUCLEOTIDE SEQUENCE</scope>
    <source>
        <strain evidence="8">PC2</strain>
    </source>
</reference>
<keyword evidence="2" id="KW-0378">Hydrolase</keyword>
<evidence type="ECO:0000313" key="8">
    <source>
        <dbReference type="EMBL" id="MCI4681545.1"/>
    </source>
</evidence>
<evidence type="ECO:0000313" key="9">
    <source>
        <dbReference type="Proteomes" id="UP001139104"/>
    </source>
</evidence>
<dbReference type="SUPFAM" id="SSF52540">
    <property type="entry name" value="P-loop containing nucleoside triphosphate hydrolases"/>
    <property type="match status" value="1"/>
</dbReference>
<dbReference type="InterPro" id="IPR036627">
    <property type="entry name" value="CobW-likC_sf"/>
</dbReference>
<evidence type="ECO:0000259" key="7">
    <source>
        <dbReference type="SMART" id="SM00833"/>
    </source>
</evidence>
<keyword evidence="1" id="KW-0547">Nucleotide-binding</keyword>
<evidence type="ECO:0000256" key="2">
    <source>
        <dbReference type="ARBA" id="ARBA00022801"/>
    </source>
</evidence>
<dbReference type="Pfam" id="PF07683">
    <property type="entry name" value="CobW_C"/>
    <property type="match status" value="1"/>
</dbReference>
<accession>A0ABS9Z2L1</accession>
<dbReference type="EMBL" id="JAIVFP010000001">
    <property type="protein sequence ID" value="MCI4681545.1"/>
    <property type="molecule type" value="Genomic_DNA"/>
</dbReference>
<protein>
    <submittedName>
        <fullName evidence="8">GTP-binding protein</fullName>
    </submittedName>
</protein>
<dbReference type="Gene3D" id="3.30.1220.10">
    <property type="entry name" value="CobW-like, C-terminal domain"/>
    <property type="match status" value="1"/>
</dbReference>
<dbReference type="RefSeq" id="WP_243065602.1">
    <property type="nucleotide sequence ID" value="NZ_JAIVFK010000007.1"/>
</dbReference>
<organism evidence="8 9">
    <name type="scientific">Candidatus Rhodoblastus alkanivorans</name>
    <dbReference type="NCBI Taxonomy" id="2954117"/>
    <lineage>
        <taxon>Bacteria</taxon>
        <taxon>Pseudomonadati</taxon>
        <taxon>Pseudomonadota</taxon>
        <taxon>Alphaproteobacteria</taxon>
        <taxon>Hyphomicrobiales</taxon>
        <taxon>Rhodoblastaceae</taxon>
        <taxon>Rhodoblastus</taxon>
    </lineage>
</organism>
<proteinExistence type="inferred from homology"/>
<dbReference type="InterPro" id="IPR003495">
    <property type="entry name" value="CobW/HypB/UreG_nucleotide-bd"/>
</dbReference>
<dbReference type="PANTHER" id="PTHR13748">
    <property type="entry name" value="COBW-RELATED"/>
    <property type="match status" value="1"/>
</dbReference>
<evidence type="ECO:0000256" key="6">
    <source>
        <dbReference type="ARBA" id="ARBA00049117"/>
    </source>
</evidence>
<comment type="similarity">
    <text evidence="4">Belongs to the SIMIBI class G3E GTPase family. ZNG1 subfamily.</text>
</comment>
<evidence type="ECO:0000256" key="4">
    <source>
        <dbReference type="ARBA" id="ARBA00034320"/>
    </source>
</evidence>
<dbReference type="InterPro" id="IPR027417">
    <property type="entry name" value="P-loop_NTPase"/>
</dbReference>